<dbReference type="GO" id="GO:0004042">
    <property type="term" value="F:L-glutamate N-acetyltransferase activity"/>
    <property type="evidence" value="ECO:0007669"/>
    <property type="project" value="TreeGrafter"/>
</dbReference>
<comment type="function">
    <text evidence="1">N-acetylglutamate synthase involved in arginine biosynthesis.</text>
</comment>
<evidence type="ECO:0000256" key="4">
    <source>
        <dbReference type="ARBA" id="ARBA00008694"/>
    </source>
</evidence>
<dbReference type="Gene3D" id="3.40.1160.10">
    <property type="entry name" value="Acetylglutamate kinase-like"/>
    <property type="match status" value="1"/>
</dbReference>
<evidence type="ECO:0000256" key="14">
    <source>
        <dbReference type="ARBA" id="ARBA00048372"/>
    </source>
</evidence>
<reference evidence="17" key="1">
    <citation type="submission" date="2021-06" db="EMBL/GenBank/DDBJ databases">
        <authorList>
            <person name="Kallberg Y."/>
            <person name="Tangrot J."/>
            <person name="Rosling A."/>
        </authorList>
    </citation>
    <scope>NUCLEOTIDE SEQUENCE</scope>
    <source>
        <strain evidence="17">UK204</strain>
    </source>
</reference>
<dbReference type="OrthoDB" id="5585968at2759"/>
<evidence type="ECO:0000256" key="10">
    <source>
        <dbReference type="ARBA" id="ARBA00023128"/>
    </source>
</evidence>
<dbReference type="InterPro" id="IPR036393">
    <property type="entry name" value="AceGlu_kinase-like_sf"/>
</dbReference>
<evidence type="ECO:0000256" key="2">
    <source>
        <dbReference type="ARBA" id="ARBA00004173"/>
    </source>
</evidence>
<feature type="region of interest" description="Disordered" evidence="15">
    <location>
        <begin position="41"/>
        <end position="83"/>
    </location>
</feature>
<comment type="subcellular location">
    <subcellularLocation>
        <location evidence="2">Mitochondrion</location>
    </subcellularLocation>
</comment>
<keyword evidence="10" id="KW-0496">Mitochondrion</keyword>
<evidence type="ECO:0000256" key="15">
    <source>
        <dbReference type="SAM" id="MobiDB-lite"/>
    </source>
</evidence>
<evidence type="ECO:0000256" key="5">
    <source>
        <dbReference type="ARBA" id="ARBA00012697"/>
    </source>
</evidence>
<comment type="similarity">
    <text evidence="4">Belongs to the acetyltransferase family.</text>
</comment>
<keyword evidence="18" id="KW-1185">Reference proteome</keyword>
<evidence type="ECO:0000256" key="3">
    <source>
        <dbReference type="ARBA" id="ARBA00004925"/>
    </source>
</evidence>
<comment type="pathway">
    <text evidence="3">Amino-acid biosynthesis; L-arginine biosynthesis; N(2)-acetyl-L-ornithine from L-glutamate: step 1/4.</text>
</comment>
<dbReference type="GO" id="GO:0005759">
    <property type="term" value="C:mitochondrial matrix"/>
    <property type="evidence" value="ECO:0007669"/>
    <property type="project" value="TreeGrafter"/>
</dbReference>
<dbReference type="GO" id="GO:0006526">
    <property type="term" value="P:L-arginine biosynthetic process"/>
    <property type="evidence" value="ECO:0007669"/>
    <property type="project" value="TreeGrafter"/>
</dbReference>
<dbReference type="Proteomes" id="UP000789570">
    <property type="component" value="Unassembled WGS sequence"/>
</dbReference>
<comment type="caution">
    <text evidence="17">The sequence shown here is derived from an EMBL/GenBank/DDBJ whole genome shotgun (WGS) entry which is preliminary data.</text>
</comment>
<accession>A0A9N8V338</accession>
<proteinExistence type="inferred from homology"/>
<keyword evidence="7" id="KW-0028">Amino-acid biosynthesis</keyword>
<dbReference type="EMBL" id="CAJVPQ010000059">
    <property type="protein sequence ID" value="CAG8441679.1"/>
    <property type="molecule type" value="Genomic_DNA"/>
</dbReference>
<evidence type="ECO:0000256" key="6">
    <source>
        <dbReference type="ARBA" id="ARBA00018802"/>
    </source>
</evidence>
<feature type="domain" description="N-acetyltransferase" evidence="16">
    <location>
        <begin position="402"/>
        <end position="560"/>
    </location>
</feature>
<evidence type="ECO:0000256" key="11">
    <source>
        <dbReference type="ARBA" id="ARBA00023315"/>
    </source>
</evidence>
<dbReference type="AlphaFoldDB" id="A0A9N8V338"/>
<dbReference type="PANTHER" id="PTHR23342:SF4">
    <property type="entry name" value="AMINO-ACID ACETYLTRANSFERASE, MITOCHONDRIAL"/>
    <property type="match status" value="1"/>
</dbReference>
<dbReference type="EC" id="2.3.1.1" evidence="5"/>
<dbReference type="GO" id="GO:0006592">
    <property type="term" value="P:ornithine biosynthetic process"/>
    <property type="evidence" value="ECO:0007669"/>
    <property type="project" value="TreeGrafter"/>
</dbReference>
<dbReference type="PANTHER" id="PTHR23342">
    <property type="entry name" value="N-ACETYLGLUTAMATE SYNTHASE"/>
    <property type="match status" value="1"/>
</dbReference>
<evidence type="ECO:0000256" key="9">
    <source>
        <dbReference type="ARBA" id="ARBA00022946"/>
    </source>
</evidence>
<evidence type="ECO:0000313" key="17">
    <source>
        <dbReference type="EMBL" id="CAG8441679.1"/>
    </source>
</evidence>
<evidence type="ECO:0000256" key="7">
    <source>
        <dbReference type="ARBA" id="ARBA00022605"/>
    </source>
</evidence>
<dbReference type="InterPro" id="IPR006855">
    <property type="entry name" value="Vertebrate-like_GNAT_dom"/>
</dbReference>
<sequence length="564" mass="63178">MEQQQKVELPIFMRKKHERDLIMEVLSTVPSQKEAQSYIKRFTIPNKKPPAPTPTPSPIPLETKKSISDVPSTVPESDVQKHNPQLSLTSQKAEFVDSLFATKLEHIALIKIQGPFTSLDLKSIAKTLVHLQQLGLMPIAVLDNDEWKEMLKEGPSRFSELRQWMMEDSSNICEALEDAGGRSTPIHNGVFTLTHDESEESDKKVHRPRLKLRTLSTDVDAKINVSLSWLKTSLKLGHIPLILPIALDGLSIQRTISPNAGMIALSSSLSDLSNATCLNLKTPHLEPMKIIVINSEGGIPSEERKGSHVFINIQQEYEDIKNSYKSNPQWNFTHPTGIENLEMIKTCLEKLPTTTSAIMAPAYSPTGLISNLITDKPLFSSSLPLTAPTTPSTTTTVIRHGMPVLYHNSLSTVNISSLQSLIEASFKRKLDIDNYVARLEKCLELVIVTGDYQGAAIITMEDVEGNKKGNIPYLDKFAVTPNNQGVGIADILWKQLQIRYPNLMWRSRENNGVNKWYFERSNGNYRVPGTHWTMFWYGNDGINGLKAYTEITKKIPASFYCNST</sequence>
<evidence type="ECO:0000256" key="13">
    <source>
        <dbReference type="ARBA" id="ARBA00033251"/>
    </source>
</evidence>
<evidence type="ECO:0000259" key="16">
    <source>
        <dbReference type="PROSITE" id="PS51731"/>
    </source>
</evidence>
<gene>
    <name evidence="17" type="ORF">FCALED_LOCUS588</name>
</gene>
<protein>
    <recommendedName>
        <fullName evidence="6">Amino-acid acetyltransferase, mitochondrial</fullName>
        <ecNumber evidence="5">2.3.1.1</ecNumber>
    </recommendedName>
    <alternativeName>
        <fullName evidence="12">Glutamate N-acetyltransferase</fullName>
    </alternativeName>
    <alternativeName>
        <fullName evidence="13">N-acetylglutamate synthase</fullName>
    </alternativeName>
</protein>
<dbReference type="Gene3D" id="3.40.630.30">
    <property type="match status" value="1"/>
</dbReference>
<keyword evidence="9" id="KW-0809">Transit peptide</keyword>
<comment type="catalytic activity">
    <reaction evidence="14">
        <text>L-glutamate + acetyl-CoA = N-acetyl-L-glutamate + CoA + H(+)</text>
        <dbReference type="Rhea" id="RHEA:24292"/>
        <dbReference type="ChEBI" id="CHEBI:15378"/>
        <dbReference type="ChEBI" id="CHEBI:29985"/>
        <dbReference type="ChEBI" id="CHEBI:44337"/>
        <dbReference type="ChEBI" id="CHEBI:57287"/>
        <dbReference type="ChEBI" id="CHEBI:57288"/>
        <dbReference type="EC" id="2.3.1.1"/>
    </reaction>
</comment>
<name>A0A9N8V338_9GLOM</name>
<dbReference type="Pfam" id="PF04768">
    <property type="entry name" value="NAT"/>
    <property type="match status" value="1"/>
</dbReference>
<keyword evidence="8" id="KW-0808">Transferase</keyword>
<organism evidence="17 18">
    <name type="scientific">Funneliformis caledonium</name>
    <dbReference type="NCBI Taxonomy" id="1117310"/>
    <lineage>
        <taxon>Eukaryota</taxon>
        <taxon>Fungi</taxon>
        <taxon>Fungi incertae sedis</taxon>
        <taxon>Mucoromycota</taxon>
        <taxon>Glomeromycotina</taxon>
        <taxon>Glomeromycetes</taxon>
        <taxon>Glomerales</taxon>
        <taxon>Glomeraceae</taxon>
        <taxon>Funneliformis</taxon>
    </lineage>
</organism>
<feature type="compositionally biased region" description="Pro residues" evidence="15">
    <location>
        <begin position="47"/>
        <end position="59"/>
    </location>
</feature>
<dbReference type="PROSITE" id="PS51731">
    <property type="entry name" value="GNAT_NAGS"/>
    <property type="match status" value="1"/>
</dbReference>
<evidence type="ECO:0000256" key="12">
    <source>
        <dbReference type="ARBA" id="ARBA00030346"/>
    </source>
</evidence>
<evidence type="ECO:0000313" key="18">
    <source>
        <dbReference type="Proteomes" id="UP000789570"/>
    </source>
</evidence>
<keyword evidence="11" id="KW-0012">Acyltransferase</keyword>
<evidence type="ECO:0000256" key="8">
    <source>
        <dbReference type="ARBA" id="ARBA00022679"/>
    </source>
</evidence>
<evidence type="ECO:0000256" key="1">
    <source>
        <dbReference type="ARBA" id="ARBA00002294"/>
    </source>
</evidence>